<dbReference type="STRING" id="1328759.A0A5C2RNB1"/>
<dbReference type="PROSITE" id="PS00518">
    <property type="entry name" value="ZF_RING_1"/>
    <property type="match status" value="1"/>
</dbReference>
<dbReference type="EMBL" id="ML122350">
    <property type="protein sequence ID" value="RPD52610.1"/>
    <property type="molecule type" value="Genomic_DNA"/>
</dbReference>
<dbReference type="InterPro" id="IPR018957">
    <property type="entry name" value="Znf_C3HC4_RING-type"/>
</dbReference>
<feature type="domain" description="RING-type" evidence="5">
    <location>
        <begin position="22"/>
        <end position="72"/>
    </location>
</feature>
<organism evidence="6 7">
    <name type="scientific">Lentinus tigrinus ALCF2SS1-6</name>
    <dbReference type="NCBI Taxonomy" id="1328759"/>
    <lineage>
        <taxon>Eukaryota</taxon>
        <taxon>Fungi</taxon>
        <taxon>Dikarya</taxon>
        <taxon>Basidiomycota</taxon>
        <taxon>Agaricomycotina</taxon>
        <taxon>Agaricomycetes</taxon>
        <taxon>Polyporales</taxon>
        <taxon>Polyporaceae</taxon>
        <taxon>Lentinus</taxon>
    </lineage>
</organism>
<name>A0A5C2RNB1_9APHY</name>
<dbReference type="InterPro" id="IPR013083">
    <property type="entry name" value="Znf_RING/FYVE/PHD"/>
</dbReference>
<dbReference type="GO" id="GO:0008270">
    <property type="term" value="F:zinc ion binding"/>
    <property type="evidence" value="ECO:0007669"/>
    <property type="project" value="UniProtKB-KW"/>
</dbReference>
<dbReference type="SUPFAM" id="SSF57850">
    <property type="entry name" value="RING/U-box"/>
    <property type="match status" value="1"/>
</dbReference>
<evidence type="ECO:0000256" key="1">
    <source>
        <dbReference type="ARBA" id="ARBA00022723"/>
    </source>
</evidence>
<evidence type="ECO:0000313" key="7">
    <source>
        <dbReference type="Proteomes" id="UP000313359"/>
    </source>
</evidence>
<dbReference type="AlphaFoldDB" id="A0A5C2RNB1"/>
<dbReference type="OrthoDB" id="6105938at2759"/>
<evidence type="ECO:0000256" key="3">
    <source>
        <dbReference type="ARBA" id="ARBA00022833"/>
    </source>
</evidence>
<proteinExistence type="predicted"/>
<keyword evidence="1" id="KW-0479">Metal-binding</keyword>
<evidence type="ECO:0000259" key="5">
    <source>
        <dbReference type="PROSITE" id="PS50089"/>
    </source>
</evidence>
<dbReference type="Gene3D" id="3.30.40.10">
    <property type="entry name" value="Zinc/RING finger domain, C3HC4 (zinc finger)"/>
    <property type="match status" value="1"/>
</dbReference>
<dbReference type="InterPro" id="IPR017907">
    <property type="entry name" value="Znf_RING_CS"/>
</dbReference>
<sequence length="145" mass="16439">MPPFQLLQDHVSGSRIEVLIDCILSITYDRAAPYSLNCGHTFCGTCLLKWLFAAFDQVFHHWMEPLSCPLCHAVLPSIPRSTPREICTFPFVLNRSTEEVINSYIAVLKNTADNHGHDQGTEEVSHSVEEWAEGKPARIDWEGRE</sequence>
<protein>
    <recommendedName>
        <fullName evidence="5">RING-type domain-containing protein</fullName>
    </recommendedName>
</protein>
<dbReference type="InterPro" id="IPR001841">
    <property type="entry name" value="Znf_RING"/>
</dbReference>
<evidence type="ECO:0000256" key="4">
    <source>
        <dbReference type="PROSITE-ProRule" id="PRU00175"/>
    </source>
</evidence>
<dbReference type="Proteomes" id="UP000313359">
    <property type="component" value="Unassembled WGS sequence"/>
</dbReference>
<gene>
    <name evidence="6" type="ORF">L227DRAFT_514563</name>
</gene>
<evidence type="ECO:0000313" key="6">
    <source>
        <dbReference type="EMBL" id="RPD52610.1"/>
    </source>
</evidence>
<evidence type="ECO:0000256" key="2">
    <source>
        <dbReference type="ARBA" id="ARBA00022771"/>
    </source>
</evidence>
<keyword evidence="3" id="KW-0862">Zinc</keyword>
<keyword evidence="2 4" id="KW-0863">Zinc-finger</keyword>
<keyword evidence="7" id="KW-1185">Reference proteome</keyword>
<dbReference type="Pfam" id="PF00097">
    <property type="entry name" value="zf-C3HC4"/>
    <property type="match status" value="1"/>
</dbReference>
<dbReference type="PROSITE" id="PS50089">
    <property type="entry name" value="ZF_RING_2"/>
    <property type="match status" value="1"/>
</dbReference>
<reference evidence="6" key="1">
    <citation type="journal article" date="2018" name="Genome Biol. Evol.">
        <title>Genomics and development of Lentinus tigrinus, a white-rot wood-decaying mushroom with dimorphic fruiting bodies.</title>
        <authorList>
            <person name="Wu B."/>
            <person name="Xu Z."/>
            <person name="Knudson A."/>
            <person name="Carlson A."/>
            <person name="Chen N."/>
            <person name="Kovaka S."/>
            <person name="LaButti K."/>
            <person name="Lipzen A."/>
            <person name="Pennachio C."/>
            <person name="Riley R."/>
            <person name="Schakwitz W."/>
            <person name="Umezawa K."/>
            <person name="Ohm R.A."/>
            <person name="Grigoriev I.V."/>
            <person name="Nagy L.G."/>
            <person name="Gibbons J."/>
            <person name="Hibbett D."/>
        </authorList>
    </citation>
    <scope>NUCLEOTIDE SEQUENCE [LARGE SCALE GENOMIC DNA]</scope>
    <source>
        <strain evidence="6">ALCF2SS1-6</strain>
    </source>
</reference>
<accession>A0A5C2RNB1</accession>